<dbReference type="EMBL" id="KT007030">
    <property type="protein sequence ID" value="AKQ04169.1"/>
    <property type="molecule type" value="Genomic_DNA"/>
</dbReference>
<dbReference type="Pfam" id="PF01196">
    <property type="entry name" value="Ribosomal_L17"/>
    <property type="match status" value="1"/>
</dbReference>
<protein>
    <recommendedName>
        <fullName evidence="4">Large ribosomal subunit protein bL17</fullName>
    </recommendedName>
</protein>
<dbReference type="GO" id="GO:0022625">
    <property type="term" value="C:cytosolic large ribosomal subunit"/>
    <property type="evidence" value="ECO:0007669"/>
    <property type="project" value="TreeGrafter"/>
</dbReference>
<evidence type="ECO:0000256" key="1">
    <source>
        <dbReference type="ARBA" id="ARBA00008777"/>
    </source>
</evidence>
<proteinExistence type="inferred from homology"/>
<dbReference type="NCBIfam" id="TIGR00059">
    <property type="entry name" value="L17"/>
    <property type="match status" value="1"/>
</dbReference>
<dbReference type="FunFam" id="3.90.1030.10:FF:000001">
    <property type="entry name" value="50S ribosomal protein L17"/>
    <property type="match status" value="1"/>
</dbReference>
<evidence type="ECO:0000256" key="5">
    <source>
        <dbReference type="RuleBase" id="RU000660"/>
    </source>
</evidence>
<dbReference type="InterPro" id="IPR047859">
    <property type="entry name" value="Ribosomal_bL17_CS"/>
</dbReference>
<evidence type="ECO:0000256" key="2">
    <source>
        <dbReference type="ARBA" id="ARBA00022980"/>
    </source>
</evidence>
<dbReference type="PANTHER" id="PTHR14413">
    <property type="entry name" value="RIBOSOMAL PROTEIN L17"/>
    <property type="match status" value="1"/>
</dbReference>
<dbReference type="InterPro" id="IPR036373">
    <property type="entry name" value="Ribosomal_bL17_sf"/>
</dbReference>
<dbReference type="PANTHER" id="PTHR14413:SF16">
    <property type="entry name" value="LARGE RIBOSOMAL SUBUNIT PROTEIN BL17M"/>
    <property type="match status" value="1"/>
</dbReference>
<sequence length="122" mass="13881">MRHRKARGKLGRNASHRVALIANLLAALITHERIRTTQVKAKVLKPIADKMITLAKQGDLHARRQAVQVVRDKKAVKKLFDILGQRYGTRNGGYTRIYQLPPRHGDCAPMALIEWVDRPETK</sequence>
<dbReference type="PROSITE" id="PS01167">
    <property type="entry name" value="RIBOSOMAL_L17"/>
    <property type="match status" value="1"/>
</dbReference>
<keyword evidence="2 4" id="KW-0689">Ribosomal protein</keyword>
<dbReference type="Gene3D" id="3.90.1030.10">
    <property type="entry name" value="Ribosomal protein L17"/>
    <property type="match status" value="1"/>
</dbReference>
<evidence type="ECO:0000313" key="6">
    <source>
        <dbReference type="EMBL" id="AKQ04169.1"/>
    </source>
</evidence>
<dbReference type="InterPro" id="IPR000456">
    <property type="entry name" value="Ribosomal_bL17"/>
</dbReference>
<dbReference type="GO" id="GO:0003735">
    <property type="term" value="F:structural constituent of ribosome"/>
    <property type="evidence" value="ECO:0007669"/>
    <property type="project" value="InterPro"/>
</dbReference>
<dbReference type="GO" id="GO:0006412">
    <property type="term" value="P:translation"/>
    <property type="evidence" value="ECO:0007669"/>
    <property type="project" value="UniProtKB-UniRule"/>
</dbReference>
<reference evidence="6" key="1">
    <citation type="journal article" date="2015" name="ISME J.">
        <title>Aquifer environment selects for microbial species cohorts in sediment and groundwater.</title>
        <authorList>
            <person name="Hug L.A."/>
            <person name="Thomas B.C."/>
            <person name="Brown C.T."/>
            <person name="Frischkorn K.R."/>
            <person name="Williams K.H."/>
            <person name="Tringe S.G."/>
            <person name="Banfield J.F."/>
        </authorList>
    </citation>
    <scope>NUCLEOTIDE SEQUENCE</scope>
</reference>
<comment type="similarity">
    <text evidence="1 4 5">Belongs to the bacterial ribosomal protein bL17 family.</text>
</comment>
<keyword evidence="3 4" id="KW-0687">Ribonucleoprotein</keyword>
<organism evidence="6">
    <name type="scientific">uncultured bacterium Rifle_16ft_4_minimus_4226</name>
    <dbReference type="NCBI Taxonomy" id="1665160"/>
    <lineage>
        <taxon>Bacteria</taxon>
        <taxon>environmental samples</taxon>
    </lineage>
</organism>
<evidence type="ECO:0000256" key="4">
    <source>
        <dbReference type="HAMAP-Rule" id="MF_01368"/>
    </source>
</evidence>
<dbReference type="HAMAP" id="MF_01368">
    <property type="entry name" value="Ribosomal_bL17"/>
    <property type="match status" value="1"/>
</dbReference>
<gene>
    <name evidence="4" type="primary">rplQ</name>
</gene>
<dbReference type="SUPFAM" id="SSF64263">
    <property type="entry name" value="Prokaryotic ribosomal protein L17"/>
    <property type="match status" value="1"/>
</dbReference>
<accession>A0A0H4TTJ1</accession>
<dbReference type="AlphaFoldDB" id="A0A0H4TTJ1"/>
<evidence type="ECO:0000256" key="3">
    <source>
        <dbReference type="ARBA" id="ARBA00023274"/>
    </source>
</evidence>
<name>A0A0H4TTJ1_9BACT</name>
<comment type="subunit">
    <text evidence="4">Part of the 50S ribosomal subunit. Contacts protein L32.</text>
</comment>